<evidence type="ECO:0008006" key="4">
    <source>
        <dbReference type="Google" id="ProtNLM"/>
    </source>
</evidence>
<comment type="caution">
    <text evidence="2">The sequence shown here is derived from an EMBL/GenBank/DDBJ whole genome shotgun (WGS) entry which is preliminary data.</text>
</comment>
<name>A0A2T1HVK5_9HYPH</name>
<sequence>MRITSLRRAVGSAVLPALIALAVTASSAAAWAESALEKLVVVTAGGPRAFEVEVMRTEQERAKGLMFRRYMPEDRGMLFDFKETQPVMMWMKDTFIPLDMVFIRKDGTIARIAENTEPHSTRTISSGEPVYAVLEINAGVSAKLGMKPGDAVQHPLFGRK</sequence>
<accession>A0A2T1HVK5</accession>
<dbReference type="Proteomes" id="UP000239772">
    <property type="component" value="Unassembled WGS sequence"/>
</dbReference>
<evidence type="ECO:0000313" key="2">
    <source>
        <dbReference type="EMBL" id="PSC05674.1"/>
    </source>
</evidence>
<dbReference type="PANTHER" id="PTHR37953:SF1">
    <property type="entry name" value="UPF0127 PROTEIN MJ1496"/>
    <property type="match status" value="1"/>
</dbReference>
<feature type="signal peptide" evidence="1">
    <location>
        <begin position="1"/>
        <end position="32"/>
    </location>
</feature>
<evidence type="ECO:0000256" key="1">
    <source>
        <dbReference type="SAM" id="SignalP"/>
    </source>
</evidence>
<dbReference type="EMBL" id="PVZS01000006">
    <property type="protein sequence ID" value="PSC05674.1"/>
    <property type="molecule type" value="Genomic_DNA"/>
</dbReference>
<dbReference type="Pfam" id="PF02643">
    <property type="entry name" value="DUF192"/>
    <property type="match status" value="1"/>
</dbReference>
<dbReference type="OrthoDB" id="9808290at2"/>
<gene>
    <name evidence="2" type="ORF">SLNSH_06750</name>
</gene>
<dbReference type="AlphaFoldDB" id="A0A2T1HVK5"/>
<dbReference type="PANTHER" id="PTHR37953">
    <property type="entry name" value="UPF0127 PROTEIN MJ1496"/>
    <property type="match status" value="1"/>
</dbReference>
<protein>
    <recommendedName>
        <fullName evidence="4">DUF192 domain-containing protein</fullName>
    </recommendedName>
</protein>
<keyword evidence="1" id="KW-0732">Signal</keyword>
<proteinExistence type="predicted"/>
<evidence type="ECO:0000313" key="3">
    <source>
        <dbReference type="Proteomes" id="UP000239772"/>
    </source>
</evidence>
<dbReference type="RefSeq" id="WP_106335917.1">
    <property type="nucleotide sequence ID" value="NZ_PVZS01000006.1"/>
</dbReference>
<dbReference type="InterPro" id="IPR003795">
    <property type="entry name" value="DUF192"/>
</dbReference>
<keyword evidence="3" id="KW-1185">Reference proteome</keyword>
<reference evidence="3" key="1">
    <citation type="submission" date="2018-03" db="EMBL/GenBank/DDBJ databases">
        <authorList>
            <person name="Sun L."/>
            <person name="Liu H."/>
            <person name="Chen W."/>
            <person name="Huang K."/>
            <person name="Liu W."/>
            <person name="Gao X."/>
        </authorList>
    </citation>
    <scope>NUCLEOTIDE SEQUENCE [LARGE SCALE GENOMIC DNA]</scope>
    <source>
        <strain evidence="3">SH9</strain>
    </source>
</reference>
<organism evidence="2 3">
    <name type="scientific">Alsobacter soli</name>
    <dbReference type="NCBI Taxonomy" id="2109933"/>
    <lineage>
        <taxon>Bacteria</taxon>
        <taxon>Pseudomonadati</taxon>
        <taxon>Pseudomonadota</taxon>
        <taxon>Alphaproteobacteria</taxon>
        <taxon>Hyphomicrobiales</taxon>
        <taxon>Alsobacteraceae</taxon>
        <taxon>Alsobacter</taxon>
    </lineage>
</organism>
<dbReference type="Gene3D" id="2.60.120.1140">
    <property type="entry name" value="Protein of unknown function DUF192"/>
    <property type="match status" value="1"/>
</dbReference>
<feature type="chain" id="PRO_5015653018" description="DUF192 domain-containing protein" evidence="1">
    <location>
        <begin position="33"/>
        <end position="160"/>
    </location>
</feature>
<dbReference type="InterPro" id="IPR038695">
    <property type="entry name" value="Saro_0823-like_sf"/>
</dbReference>